<dbReference type="InterPro" id="IPR044644">
    <property type="entry name" value="DinF-like"/>
</dbReference>
<dbReference type="InterPro" id="IPR002528">
    <property type="entry name" value="MATE_fam"/>
</dbReference>
<feature type="transmembrane region" description="Helical" evidence="8">
    <location>
        <begin position="309"/>
        <end position="331"/>
    </location>
</feature>
<dbReference type="Pfam" id="PF01554">
    <property type="entry name" value="MatE"/>
    <property type="match status" value="2"/>
</dbReference>
<evidence type="ECO:0000313" key="10">
    <source>
        <dbReference type="Proteomes" id="UP000275951"/>
    </source>
</evidence>
<accession>A0A3Q9GHT3</accession>
<dbReference type="InterPro" id="IPR048279">
    <property type="entry name" value="MdtK-like"/>
</dbReference>
<dbReference type="Proteomes" id="UP000275951">
    <property type="component" value="Chromosome"/>
</dbReference>
<evidence type="ECO:0000256" key="3">
    <source>
        <dbReference type="ARBA" id="ARBA00022448"/>
    </source>
</evidence>
<dbReference type="GO" id="GO:0042910">
    <property type="term" value="F:xenobiotic transmembrane transporter activity"/>
    <property type="evidence" value="ECO:0007669"/>
    <property type="project" value="InterPro"/>
</dbReference>
<evidence type="ECO:0000313" key="9">
    <source>
        <dbReference type="EMBL" id="AZR07056.1"/>
    </source>
</evidence>
<sequence>MTQPVNIDRQIRQLALPSLATLLAEPLLVAVDTTMIGHLGANPLAGLSLASTILTTLVGVCIFLSYATTAATARFVGAGKPGLGLRQGLDGMWLAVGLGVVLGIFLAAGAKFVLGWFGPEADVLDQAASYAQASAFGLPGMLLVLAATGTLRGFADTRTPLIAATIGALANIPLNAVLIYGVGMGVAGAGAGTALSQTAMGGYLAWIVRGLARTHEVPLRPSGVGVLRAVRDAVPLIIRTLSLRAAIVLQISAATGLGTLALAANQIVMTMWNFAAYGLDALATAAQILVGQGLGSGNRERVRLVLHRCLLYGVRVGLALGVVSAGLAFVIPKVMSTDAEVAWLATQAMWITSAAMPVAAVAYMLDGVLIGAGDTRKLASYMLIALAAFAPVAVFFTGPGKNWGTPGMLLLWVGYAVIFMSVRGATMRWRIRSDAWMGLK</sequence>
<feature type="transmembrane region" description="Helical" evidence="8">
    <location>
        <begin position="46"/>
        <end position="71"/>
    </location>
</feature>
<dbReference type="OrthoDB" id="5242355at2"/>
<keyword evidence="6 8" id="KW-1133">Transmembrane helix</keyword>
<dbReference type="NCBIfam" id="TIGR00797">
    <property type="entry name" value="matE"/>
    <property type="match status" value="1"/>
</dbReference>
<feature type="transmembrane region" description="Helical" evidence="8">
    <location>
        <begin position="245"/>
        <end position="268"/>
    </location>
</feature>
<feature type="transmembrane region" description="Helical" evidence="8">
    <location>
        <begin position="378"/>
        <end position="397"/>
    </location>
</feature>
<keyword evidence="5 8" id="KW-0812">Transmembrane</keyword>
<keyword evidence="3" id="KW-0813">Transport</keyword>
<keyword evidence="4" id="KW-1003">Cell membrane</keyword>
<dbReference type="PANTHER" id="PTHR42893:SF46">
    <property type="entry name" value="PROTEIN DETOXIFICATION 44, CHLOROPLASTIC"/>
    <property type="match status" value="1"/>
</dbReference>
<feature type="transmembrane region" description="Helical" evidence="8">
    <location>
        <begin position="274"/>
        <end position="297"/>
    </location>
</feature>
<evidence type="ECO:0000256" key="4">
    <source>
        <dbReference type="ARBA" id="ARBA00022475"/>
    </source>
</evidence>
<dbReference type="PIRSF" id="PIRSF006603">
    <property type="entry name" value="DinF"/>
    <property type="match status" value="1"/>
</dbReference>
<evidence type="ECO:0000256" key="2">
    <source>
        <dbReference type="ARBA" id="ARBA00010199"/>
    </source>
</evidence>
<evidence type="ECO:0000256" key="7">
    <source>
        <dbReference type="ARBA" id="ARBA00023136"/>
    </source>
</evidence>
<feature type="transmembrane region" description="Helical" evidence="8">
    <location>
        <begin position="194"/>
        <end position="212"/>
    </location>
</feature>
<organism evidence="9 10">
    <name type="scientific">Trueperella pyogenes</name>
    <dbReference type="NCBI Taxonomy" id="1661"/>
    <lineage>
        <taxon>Bacteria</taxon>
        <taxon>Bacillati</taxon>
        <taxon>Actinomycetota</taxon>
        <taxon>Actinomycetes</taxon>
        <taxon>Actinomycetales</taxon>
        <taxon>Actinomycetaceae</taxon>
        <taxon>Trueperella</taxon>
    </lineage>
</organism>
<dbReference type="AlphaFoldDB" id="A0A3Q9GHT3"/>
<feature type="transmembrane region" description="Helical" evidence="8">
    <location>
        <begin position="129"/>
        <end position="149"/>
    </location>
</feature>
<comment type="similarity">
    <text evidence="2">Belongs to the multi antimicrobial extrusion (MATE) (TC 2.A.66.1) family.</text>
</comment>
<name>A0A3Q9GHT3_9ACTO</name>
<feature type="transmembrane region" description="Helical" evidence="8">
    <location>
        <begin position="403"/>
        <end position="422"/>
    </location>
</feature>
<evidence type="ECO:0000256" key="1">
    <source>
        <dbReference type="ARBA" id="ARBA00004651"/>
    </source>
</evidence>
<reference evidence="9 10" key="1">
    <citation type="submission" date="2018-11" db="EMBL/GenBank/DDBJ databases">
        <title>Multidrug-resistant genes are associated with an 42-kb island TGI1 carrying a complex class 1 integron in a Trueperella pyogenes.</title>
        <authorList>
            <person name="Dong W."/>
        </authorList>
    </citation>
    <scope>NUCLEOTIDE SEQUENCE [LARGE SCALE GENOMIC DNA]</scope>
    <source>
        <strain evidence="9 10">TP4</strain>
    </source>
</reference>
<evidence type="ECO:0000256" key="8">
    <source>
        <dbReference type="SAM" id="Phobius"/>
    </source>
</evidence>
<dbReference type="EMBL" id="CP033905">
    <property type="protein sequence ID" value="AZR07056.1"/>
    <property type="molecule type" value="Genomic_DNA"/>
</dbReference>
<feature type="transmembrane region" description="Helical" evidence="8">
    <location>
        <begin position="161"/>
        <end position="182"/>
    </location>
</feature>
<dbReference type="GO" id="GO:0015297">
    <property type="term" value="F:antiporter activity"/>
    <property type="evidence" value="ECO:0007669"/>
    <property type="project" value="InterPro"/>
</dbReference>
<feature type="transmembrane region" description="Helical" evidence="8">
    <location>
        <begin position="92"/>
        <end position="117"/>
    </location>
</feature>
<keyword evidence="7 8" id="KW-0472">Membrane</keyword>
<dbReference type="GO" id="GO:0005886">
    <property type="term" value="C:plasma membrane"/>
    <property type="evidence" value="ECO:0007669"/>
    <property type="project" value="UniProtKB-SubCell"/>
</dbReference>
<protein>
    <submittedName>
        <fullName evidence="9">MATE family efflux transporter</fullName>
    </submittedName>
</protein>
<gene>
    <name evidence="9" type="ORF">EBQ10_06935</name>
</gene>
<evidence type="ECO:0000256" key="5">
    <source>
        <dbReference type="ARBA" id="ARBA00022692"/>
    </source>
</evidence>
<proteinExistence type="inferred from homology"/>
<dbReference type="PANTHER" id="PTHR42893">
    <property type="entry name" value="PROTEIN DETOXIFICATION 44, CHLOROPLASTIC-RELATED"/>
    <property type="match status" value="1"/>
</dbReference>
<comment type="subcellular location">
    <subcellularLocation>
        <location evidence="1">Cell membrane</location>
        <topology evidence="1">Multi-pass membrane protein</topology>
    </subcellularLocation>
</comment>
<evidence type="ECO:0000256" key="6">
    <source>
        <dbReference type="ARBA" id="ARBA00022989"/>
    </source>
</evidence>
<feature type="transmembrane region" description="Helical" evidence="8">
    <location>
        <begin position="343"/>
        <end position="366"/>
    </location>
</feature>